<evidence type="ECO:0000256" key="5">
    <source>
        <dbReference type="ARBA" id="ARBA00022454"/>
    </source>
</evidence>
<dbReference type="PANTHER" id="PTHR13108">
    <property type="entry name" value="CONDENSIN COMPLEX SUBUNIT 2"/>
    <property type="match status" value="1"/>
</dbReference>
<keyword evidence="8" id="KW-0498">Mitosis</keyword>
<dbReference type="AlphaFoldDB" id="T2MDJ9"/>
<evidence type="ECO:0000256" key="10">
    <source>
        <dbReference type="ARBA" id="ARBA00023306"/>
    </source>
</evidence>
<accession>T2MDJ9</accession>
<dbReference type="EMBL" id="HAAD01003785">
    <property type="protein sequence ID" value="CDG70017.1"/>
    <property type="molecule type" value="mRNA"/>
</dbReference>
<dbReference type="GO" id="GO:0007076">
    <property type="term" value="P:mitotic chromosome condensation"/>
    <property type="evidence" value="ECO:0007669"/>
    <property type="project" value="InterPro"/>
</dbReference>
<evidence type="ECO:0000256" key="3">
    <source>
        <dbReference type="ARBA" id="ARBA00009471"/>
    </source>
</evidence>
<dbReference type="GO" id="GO:0003682">
    <property type="term" value="F:chromatin binding"/>
    <property type="evidence" value="ECO:0007669"/>
    <property type="project" value="TreeGrafter"/>
</dbReference>
<dbReference type="PIRSF" id="PIRSF017126">
    <property type="entry name" value="Condensin_H"/>
    <property type="match status" value="1"/>
</dbReference>
<dbReference type="PANTHER" id="PTHR13108:SF9">
    <property type="entry name" value="CONDENSIN COMPLEX SUBUNIT 2"/>
    <property type="match status" value="1"/>
</dbReference>
<sequence length="717" mass="81055">FIIINIKMSTPNTFSTPPNRTRKRTHLVNSPSLSTSIDLIENDDLEEKMLRRKSKLLSNKILSPGGLQSSPKRSLDQERRKTLNLCQVGMTKDQLQDHYSTCLKLSAENKINAKNAFGLHLIDYMKDLLKQSQNENAGTNFLLASCTLDAGVKIYAYRVDCIHSEAYKILSSLGRATVDNEEDNEQNNDVAEEATQQTEKKKIRKKGSGKTIEKNIKSINCDRFELEFEKDPFFQKTVAAFDEGGTGGLLCLQLSSKSDNCDLMMDSSIRVNDIPLVTQAETTADDQMIDLTFLREMYTNIPIDKLEICPQFSSFKFNGWNRNSLNCSAVDDSFDDNVHKFDVNAPVISNLMDTSEIGGDYTMDNNDNDDGDDLNEMGALRGTTSDIESRSTLINITGSDKLTLSMQPSEYSYFNQDLLSLWAGPLHWKVKPKSKDRSTTTVSDTSKRSVKKKIPLRINFEEQVDFKKYFSSGRAATYLKDSTLEKYSSQFTVLPEDLHYTADNLFKLWLMPLLSLRKIVDTKILQNDDQEPYDYNNKNDREGFCPALDDIGGGDYSDDDGDNDMIVEDEHSPDKICMSDGFDLVAQPNKVRFIDINYAKAAKRIDIKKLKGTMWKMIKKDASSEKENNDKYNIPKPNIRQEEEVSGTEFFEGTYSFKDMYKALPSEVSSNMAKNLSTPIAFVCLLYLANEKNLKLTGTDNMDDIVIESGQISNAKC</sequence>
<keyword evidence="10" id="KW-0131">Cell cycle</keyword>
<comment type="similarity">
    <text evidence="3">Belongs to the CND2 (condensin subunit 2) family.</text>
</comment>
<organism evidence="12">
    <name type="scientific">Hydra vulgaris</name>
    <name type="common">Hydra</name>
    <name type="synonym">Hydra attenuata</name>
    <dbReference type="NCBI Taxonomy" id="6087"/>
    <lineage>
        <taxon>Eukaryota</taxon>
        <taxon>Metazoa</taxon>
        <taxon>Cnidaria</taxon>
        <taxon>Hydrozoa</taxon>
        <taxon>Hydroidolina</taxon>
        <taxon>Anthoathecata</taxon>
        <taxon>Aplanulata</taxon>
        <taxon>Hydridae</taxon>
        <taxon>Hydra</taxon>
    </lineage>
</organism>
<feature type="non-terminal residue" evidence="12">
    <location>
        <position position="1"/>
    </location>
</feature>
<dbReference type="GO" id="GO:0005737">
    <property type="term" value="C:cytoplasm"/>
    <property type="evidence" value="ECO:0007669"/>
    <property type="project" value="UniProtKB-SubCell"/>
</dbReference>
<keyword evidence="5" id="KW-0158">Chromosome</keyword>
<keyword evidence="9" id="KW-0226">DNA condensation</keyword>
<gene>
    <name evidence="12" type="primary">NCAPH</name>
</gene>
<evidence type="ECO:0000256" key="9">
    <source>
        <dbReference type="ARBA" id="ARBA00023067"/>
    </source>
</evidence>
<evidence type="ECO:0000313" key="12">
    <source>
        <dbReference type="EMBL" id="CDG70017.1"/>
    </source>
</evidence>
<proteinExistence type="evidence at transcript level"/>
<keyword evidence="6" id="KW-0963">Cytoplasm</keyword>
<dbReference type="Pfam" id="PF05786">
    <property type="entry name" value="Cnd2"/>
    <property type="match status" value="1"/>
</dbReference>
<dbReference type="GO" id="GO:0051301">
    <property type="term" value="P:cell division"/>
    <property type="evidence" value="ECO:0007669"/>
    <property type="project" value="UniProtKB-KW"/>
</dbReference>
<name>T2MDJ9_HYDVU</name>
<evidence type="ECO:0000256" key="1">
    <source>
        <dbReference type="ARBA" id="ARBA00004286"/>
    </source>
</evidence>
<evidence type="ECO:0000256" key="2">
    <source>
        <dbReference type="ARBA" id="ARBA00004496"/>
    </source>
</evidence>
<feature type="region of interest" description="Disordered" evidence="11">
    <location>
        <begin position="180"/>
        <end position="206"/>
    </location>
</feature>
<evidence type="ECO:0000256" key="11">
    <source>
        <dbReference type="SAM" id="MobiDB-lite"/>
    </source>
</evidence>
<evidence type="ECO:0000256" key="4">
    <source>
        <dbReference type="ARBA" id="ARBA00016065"/>
    </source>
</evidence>
<evidence type="ECO:0000256" key="8">
    <source>
        <dbReference type="ARBA" id="ARBA00022776"/>
    </source>
</evidence>
<comment type="subcellular location">
    <subcellularLocation>
        <location evidence="1">Chromosome</location>
    </subcellularLocation>
    <subcellularLocation>
        <location evidence="2">Cytoplasm</location>
    </subcellularLocation>
</comment>
<dbReference type="GO" id="GO:0000796">
    <property type="term" value="C:condensin complex"/>
    <property type="evidence" value="ECO:0007669"/>
    <property type="project" value="InterPro"/>
</dbReference>
<protein>
    <recommendedName>
        <fullName evidence="4">Condensin complex subunit 2</fullName>
    </recommendedName>
</protein>
<evidence type="ECO:0000256" key="7">
    <source>
        <dbReference type="ARBA" id="ARBA00022618"/>
    </source>
</evidence>
<feature type="compositionally biased region" description="Acidic residues" evidence="11">
    <location>
        <begin position="180"/>
        <end position="192"/>
    </location>
</feature>
<dbReference type="OrthoDB" id="6020311at2759"/>
<dbReference type="InterPro" id="IPR022816">
    <property type="entry name" value="Condensin_barren_su2"/>
</dbReference>
<evidence type="ECO:0000256" key="6">
    <source>
        <dbReference type="ARBA" id="ARBA00022490"/>
    </source>
</evidence>
<keyword evidence="7" id="KW-0132">Cell division</keyword>
<reference evidence="12" key="1">
    <citation type="journal article" date="2013" name="Genome Biol. Evol.">
        <title>Punctuated emergences of genetic and phenotypic innovations in eumetazoan, bilaterian, euteleostome, and hominidae ancestors.</title>
        <authorList>
            <person name="Wenger Y."/>
            <person name="Galliot B."/>
        </authorList>
    </citation>
    <scope>NUCLEOTIDE SEQUENCE</scope>
    <source>
        <tissue evidence="12">Whole animals</tissue>
    </source>
</reference>